<sequence>MLSALFEYQFLQNALWACLLASIVCGIIGVMVVEKKLVMMSGGIAHTAYGGVGLGYLLGFEPIIGAFIFSVGAALGIGYIKRKGGVRSDIIIGLFWSLGMALGIIFISLMPGYPPDLNSYLFGNILSVTRLDLNMMIIMTFITVVVIIALFNNWKAYLFDDEFASIIGIKTVFLEYFLLILVAMTIVVLIRVVGIIMVLALLTAPAAMAGIFTSGLKSRMIGAVIFGAVFCIAGLWASYALNLASGACIVILAVSFCFFAFAARSVRMKQKRKIASSRNE</sequence>
<feature type="transmembrane region" description="Helical" evidence="7">
    <location>
        <begin position="14"/>
        <end position="33"/>
    </location>
</feature>
<name>A0A1M6L8S3_9FIRM</name>
<keyword evidence="6" id="KW-0813">Transport</keyword>
<dbReference type="GO" id="GO:0043190">
    <property type="term" value="C:ATP-binding cassette (ABC) transporter complex"/>
    <property type="evidence" value="ECO:0007669"/>
    <property type="project" value="InterPro"/>
</dbReference>
<feature type="transmembrane region" description="Helical" evidence="7">
    <location>
        <begin position="220"/>
        <end position="237"/>
    </location>
</feature>
<dbReference type="AlphaFoldDB" id="A0A1M6L8S3"/>
<dbReference type="SUPFAM" id="SSF81345">
    <property type="entry name" value="ABC transporter involved in vitamin B12 uptake, BtuC"/>
    <property type="match status" value="1"/>
</dbReference>
<protein>
    <submittedName>
        <fullName evidence="8">Zinc transport system permease protein</fullName>
    </submittedName>
</protein>
<keyword evidence="5 7" id="KW-0472">Membrane</keyword>
<dbReference type="CDD" id="cd06550">
    <property type="entry name" value="TM_ABC_iron-siderophores_like"/>
    <property type="match status" value="1"/>
</dbReference>
<keyword evidence="9" id="KW-1185">Reference proteome</keyword>
<proteinExistence type="inferred from homology"/>
<reference evidence="8 9" key="1">
    <citation type="submission" date="2016-11" db="EMBL/GenBank/DDBJ databases">
        <authorList>
            <person name="Jaros S."/>
            <person name="Januszkiewicz K."/>
            <person name="Wedrychowicz H."/>
        </authorList>
    </citation>
    <scope>NUCLEOTIDE SEQUENCE [LARGE SCALE GENOMIC DNA]</scope>
    <source>
        <strain evidence="8 9">DSM 15970</strain>
    </source>
</reference>
<dbReference type="STRING" id="1122934.SAMN02745691_02353"/>
<dbReference type="PANTHER" id="PTHR30477">
    <property type="entry name" value="ABC-TRANSPORTER METAL-BINDING PROTEIN"/>
    <property type="match status" value="1"/>
</dbReference>
<dbReference type="InterPro" id="IPR037294">
    <property type="entry name" value="ABC_BtuC-like"/>
</dbReference>
<comment type="similarity">
    <text evidence="2 6">Belongs to the ABC-3 integral membrane protein family.</text>
</comment>
<dbReference type="Pfam" id="PF00950">
    <property type="entry name" value="ABC-3"/>
    <property type="match status" value="1"/>
</dbReference>
<feature type="transmembrane region" description="Helical" evidence="7">
    <location>
        <begin position="192"/>
        <end position="213"/>
    </location>
</feature>
<evidence type="ECO:0000256" key="4">
    <source>
        <dbReference type="ARBA" id="ARBA00022989"/>
    </source>
</evidence>
<organism evidence="8 9">
    <name type="scientific">Parasporobacterium paucivorans DSM 15970</name>
    <dbReference type="NCBI Taxonomy" id="1122934"/>
    <lineage>
        <taxon>Bacteria</taxon>
        <taxon>Bacillati</taxon>
        <taxon>Bacillota</taxon>
        <taxon>Clostridia</taxon>
        <taxon>Lachnospirales</taxon>
        <taxon>Lachnospiraceae</taxon>
        <taxon>Parasporobacterium</taxon>
    </lineage>
</organism>
<evidence type="ECO:0000313" key="8">
    <source>
        <dbReference type="EMBL" id="SHJ67611.1"/>
    </source>
</evidence>
<comment type="subcellular location">
    <subcellularLocation>
        <location evidence="6">Cell membrane</location>
        <topology evidence="6">Multi-pass membrane protein</topology>
    </subcellularLocation>
    <subcellularLocation>
        <location evidence="1">Membrane</location>
        <topology evidence="1">Multi-pass membrane protein</topology>
    </subcellularLocation>
</comment>
<dbReference type="GO" id="GO:0055085">
    <property type="term" value="P:transmembrane transport"/>
    <property type="evidence" value="ECO:0007669"/>
    <property type="project" value="InterPro"/>
</dbReference>
<dbReference type="InterPro" id="IPR001626">
    <property type="entry name" value="ABC_TroCD"/>
</dbReference>
<feature type="transmembrane region" description="Helical" evidence="7">
    <location>
        <begin position="243"/>
        <end position="263"/>
    </location>
</feature>
<keyword evidence="3 6" id="KW-0812">Transmembrane</keyword>
<gene>
    <name evidence="8" type="ORF">SAMN02745691_02353</name>
</gene>
<evidence type="ECO:0000256" key="6">
    <source>
        <dbReference type="RuleBase" id="RU003943"/>
    </source>
</evidence>
<accession>A0A1M6L8S3</accession>
<dbReference type="Gene3D" id="1.10.3470.10">
    <property type="entry name" value="ABC transporter involved in vitamin B12 uptake, BtuC"/>
    <property type="match status" value="1"/>
</dbReference>
<feature type="transmembrane region" description="Helical" evidence="7">
    <location>
        <begin position="163"/>
        <end position="186"/>
    </location>
</feature>
<evidence type="ECO:0000256" key="7">
    <source>
        <dbReference type="SAM" id="Phobius"/>
    </source>
</evidence>
<dbReference type="PANTHER" id="PTHR30477:SF18">
    <property type="entry name" value="METAL TRANSPORT SYSTEM MEMBRANE PROTEIN CT_417-RELATED"/>
    <property type="match status" value="1"/>
</dbReference>
<dbReference type="Proteomes" id="UP000184342">
    <property type="component" value="Unassembled WGS sequence"/>
</dbReference>
<evidence type="ECO:0000256" key="2">
    <source>
        <dbReference type="ARBA" id="ARBA00008034"/>
    </source>
</evidence>
<evidence type="ECO:0000256" key="1">
    <source>
        <dbReference type="ARBA" id="ARBA00004141"/>
    </source>
</evidence>
<feature type="transmembrane region" description="Helical" evidence="7">
    <location>
        <begin position="92"/>
        <end position="113"/>
    </location>
</feature>
<keyword evidence="4 7" id="KW-1133">Transmembrane helix</keyword>
<feature type="transmembrane region" description="Helical" evidence="7">
    <location>
        <begin position="38"/>
        <end position="57"/>
    </location>
</feature>
<dbReference type="OrthoDB" id="9798540at2"/>
<feature type="transmembrane region" description="Helical" evidence="7">
    <location>
        <begin position="133"/>
        <end position="151"/>
    </location>
</feature>
<evidence type="ECO:0000256" key="5">
    <source>
        <dbReference type="ARBA" id="ARBA00023136"/>
    </source>
</evidence>
<feature type="transmembrane region" description="Helical" evidence="7">
    <location>
        <begin position="63"/>
        <end position="80"/>
    </location>
</feature>
<evidence type="ECO:0000256" key="3">
    <source>
        <dbReference type="ARBA" id="ARBA00022692"/>
    </source>
</evidence>
<dbReference type="RefSeq" id="WP_073994590.1">
    <property type="nucleotide sequence ID" value="NZ_FQYT01000033.1"/>
</dbReference>
<dbReference type="GO" id="GO:0010043">
    <property type="term" value="P:response to zinc ion"/>
    <property type="evidence" value="ECO:0007669"/>
    <property type="project" value="TreeGrafter"/>
</dbReference>
<evidence type="ECO:0000313" key="9">
    <source>
        <dbReference type="Proteomes" id="UP000184342"/>
    </source>
</evidence>
<dbReference type="EMBL" id="FQYT01000033">
    <property type="protein sequence ID" value="SHJ67611.1"/>
    <property type="molecule type" value="Genomic_DNA"/>
</dbReference>